<dbReference type="PANTHER" id="PTHR13500:SF0">
    <property type="entry name" value="NUCLEOLAR PRE-RIBOSOMAL-ASSOCIATED PROTEIN 1"/>
    <property type="match status" value="1"/>
</dbReference>
<dbReference type="InterPro" id="IPR039844">
    <property type="entry name" value="URB1"/>
</dbReference>
<dbReference type="EMBL" id="CM001885">
    <property type="protein sequence ID" value="EOY13965.1"/>
    <property type="molecule type" value="Genomic_DNA"/>
</dbReference>
<accession>A0A061F9D6</accession>
<organism evidence="1 2">
    <name type="scientific">Theobroma cacao</name>
    <name type="common">Cacao</name>
    <name type="synonym">Cocoa</name>
    <dbReference type="NCBI Taxonomy" id="3641"/>
    <lineage>
        <taxon>Eukaryota</taxon>
        <taxon>Viridiplantae</taxon>
        <taxon>Streptophyta</taxon>
        <taxon>Embryophyta</taxon>
        <taxon>Tracheophyta</taxon>
        <taxon>Spermatophyta</taxon>
        <taxon>Magnoliopsida</taxon>
        <taxon>eudicotyledons</taxon>
        <taxon>Gunneridae</taxon>
        <taxon>Pentapetalae</taxon>
        <taxon>rosids</taxon>
        <taxon>malvids</taxon>
        <taxon>Malvales</taxon>
        <taxon>Malvaceae</taxon>
        <taxon>Byttnerioideae</taxon>
        <taxon>Theobroma</taxon>
    </lineage>
</organism>
<dbReference type="PANTHER" id="PTHR13500">
    <property type="entry name" value="NUCLEOLAR PRERIBOSOMAL-ASSOCIATED PROTEIN 1"/>
    <property type="match status" value="1"/>
</dbReference>
<name>A0A061F9D6_THECC</name>
<evidence type="ECO:0000313" key="2">
    <source>
        <dbReference type="Proteomes" id="UP000026915"/>
    </source>
</evidence>
<evidence type="ECO:0000313" key="1">
    <source>
        <dbReference type="EMBL" id="EOY13965.1"/>
    </source>
</evidence>
<dbReference type="Proteomes" id="UP000026915">
    <property type="component" value="Chromosome 7"/>
</dbReference>
<sequence length="248" mass="27972">MLRELLGDEKRIFLTGLAVVIEVVTEVISSKAITEWLQSYALEQLMELASRLYKLLVGGMKLINEHAAFVNPTSQIIKSTLKISRERQMNQPHFTLSLHGEAFLEINDWITKFSDRSNSKTLQSLLECVPKGDKEGNKSSFDCKEMLAAQFFYLQQSLGINCSALPSVVSALCLPLCDDSKVADIVNFVMGGGMLNNYLDSFWHFMMVEAVNRTQDPGLDFMLDFRTPIVTLCSMICCPPESNPAWRW</sequence>
<protein>
    <submittedName>
        <fullName evidence="1">Uncharacterized protein</fullName>
    </submittedName>
</protein>
<proteinExistence type="predicted"/>
<dbReference type="Gramene" id="EOY13965">
    <property type="protein sequence ID" value="EOY13965"/>
    <property type="gene ID" value="TCM_032898"/>
</dbReference>
<dbReference type="InParanoid" id="A0A061F9D6"/>
<keyword evidence="2" id="KW-1185">Reference proteome</keyword>
<dbReference type="STRING" id="3641.A0A061F9D6"/>
<gene>
    <name evidence="1" type="ORF">TCM_032898</name>
</gene>
<reference evidence="1 2" key="1">
    <citation type="journal article" date="2013" name="Genome Biol.">
        <title>The genome sequence of the most widely cultivated cacao type and its use to identify candidate genes regulating pod color.</title>
        <authorList>
            <person name="Motamayor J.C."/>
            <person name="Mockaitis K."/>
            <person name="Schmutz J."/>
            <person name="Haiminen N."/>
            <person name="Iii D.L."/>
            <person name="Cornejo O."/>
            <person name="Findley S.D."/>
            <person name="Zheng P."/>
            <person name="Utro F."/>
            <person name="Royaert S."/>
            <person name="Saski C."/>
            <person name="Jenkins J."/>
            <person name="Podicheti R."/>
            <person name="Zhao M."/>
            <person name="Scheffler B.E."/>
            <person name="Stack J.C."/>
            <person name="Feltus F.A."/>
            <person name="Mustiga G.M."/>
            <person name="Amores F."/>
            <person name="Phillips W."/>
            <person name="Marelli J.P."/>
            <person name="May G.D."/>
            <person name="Shapiro H."/>
            <person name="Ma J."/>
            <person name="Bustamante C.D."/>
            <person name="Schnell R.J."/>
            <person name="Main D."/>
            <person name="Gilbert D."/>
            <person name="Parida L."/>
            <person name="Kuhn D.N."/>
        </authorList>
    </citation>
    <scope>NUCLEOTIDE SEQUENCE [LARGE SCALE GENOMIC DNA]</scope>
    <source>
        <strain evidence="2">cv. Matina 1-6</strain>
    </source>
</reference>
<dbReference type="eggNOG" id="KOG1791">
    <property type="taxonomic scope" value="Eukaryota"/>
</dbReference>
<dbReference type="AlphaFoldDB" id="A0A061F9D6"/>
<dbReference type="HOGENOM" id="CLU_1121741_0_0_1"/>